<keyword evidence="1" id="KW-0472">Membrane</keyword>
<organism evidence="2 3">
    <name type="scientific">Desulfomonile tiedjei (strain ATCC 49306 / DSM 6799 / DCB-1)</name>
    <dbReference type="NCBI Taxonomy" id="706587"/>
    <lineage>
        <taxon>Bacteria</taxon>
        <taxon>Pseudomonadati</taxon>
        <taxon>Thermodesulfobacteriota</taxon>
        <taxon>Desulfomonilia</taxon>
        <taxon>Desulfomonilales</taxon>
        <taxon>Desulfomonilaceae</taxon>
        <taxon>Desulfomonile</taxon>
    </lineage>
</organism>
<feature type="transmembrane region" description="Helical" evidence="1">
    <location>
        <begin position="143"/>
        <end position="168"/>
    </location>
</feature>
<feature type="transmembrane region" description="Helical" evidence="1">
    <location>
        <begin position="328"/>
        <end position="347"/>
    </location>
</feature>
<feature type="transmembrane region" description="Helical" evidence="1">
    <location>
        <begin position="222"/>
        <end position="242"/>
    </location>
</feature>
<evidence type="ECO:0000313" key="3">
    <source>
        <dbReference type="Proteomes" id="UP000006055"/>
    </source>
</evidence>
<accession>I4CA89</accession>
<evidence type="ECO:0000256" key="1">
    <source>
        <dbReference type="SAM" id="Phobius"/>
    </source>
</evidence>
<dbReference type="HOGENOM" id="CLU_030557_0_0_7"/>
<feature type="transmembrane region" description="Helical" evidence="1">
    <location>
        <begin position="385"/>
        <end position="403"/>
    </location>
</feature>
<feature type="transmembrane region" description="Helical" evidence="1">
    <location>
        <begin position="114"/>
        <end position="131"/>
    </location>
</feature>
<feature type="transmembrane region" description="Helical" evidence="1">
    <location>
        <begin position="297"/>
        <end position="316"/>
    </location>
</feature>
<dbReference type="eggNOG" id="ENOG502Z8V5">
    <property type="taxonomic scope" value="Bacteria"/>
</dbReference>
<feature type="transmembrane region" description="Helical" evidence="1">
    <location>
        <begin position="174"/>
        <end position="196"/>
    </location>
</feature>
<gene>
    <name evidence="2" type="ordered locus">Desti_3838</name>
</gene>
<dbReference type="RefSeq" id="WP_014811606.1">
    <property type="nucleotide sequence ID" value="NC_018025.1"/>
</dbReference>
<keyword evidence="1" id="KW-1133">Transmembrane helix</keyword>
<sequence length="555" mass="63735">MPSRSTGLLLFSLCAALMVYVMGHWTAIIDPYVINDDVRQQLYWMQKWSDEGMFKDDILTDYARYYVPWGVKAVYRFGALFMNPVQFSKVVTGILFVITAGFIFGLGQQFKNDLTGVVAVCFYFFFTGFLRKISGGLSQSFGFPLLTAYLFFLARGNLFLSALVIMVASVLNPYIFLLCLTTHILYIVVQYGPALLEKQHASLPPEDTSGIKPIQLQPLRKLLLMHMPILIGIGMMALRYIFLKPEGIGDLVSWAQMLNHVEYTAAGRYPIIPVRPILYEIGMPWFHLFPFAECGPVAGWSGVAIICVLAVFGWIRNGFSFDMTGFRVFGYLFPASLFMWCLSYLLMLKLFLPERYVEFSLTIFFCLFSAVSVLAAMEGMGLRRIIFPWLIVCAVIGGGFRSYQIGVYDYSDQKNLYEFLKTTPQSSLIAGNPEVMDTIPTFACRKAFVTYELSHTWIDKYWSIIKKRTFDFFKAYYAEDPEEIRKFVRYYGVDYIVVRQRDFDRTNLEKGTVYFEPFGSWIKELTKDRTHFALFDSKEFPVVFTGNGVFVVKTR</sequence>
<feature type="transmembrane region" description="Helical" evidence="1">
    <location>
        <begin position="90"/>
        <end position="108"/>
    </location>
</feature>
<dbReference type="STRING" id="706587.Desti_3838"/>
<evidence type="ECO:0008006" key="4">
    <source>
        <dbReference type="Google" id="ProtNLM"/>
    </source>
</evidence>
<proteinExistence type="predicted"/>
<keyword evidence="1" id="KW-0812">Transmembrane</keyword>
<protein>
    <recommendedName>
        <fullName evidence="4">Glycosyltransferase RgtA/B/C/D-like domain-containing protein</fullName>
    </recommendedName>
</protein>
<keyword evidence="3" id="KW-1185">Reference proteome</keyword>
<feature type="transmembrane region" description="Helical" evidence="1">
    <location>
        <begin position="359"/>
        <end position="378"/>
    </location>
</feature>
<name>I4CA89_DESTA</name>
<dbReference type="KEGG" id="dti:Desti_3838"/>
<dbReference type="AlphaFoldDB" id="I4CA89"/>
<dbReference type="EMBL" id="CP003360">
    <property type="protein sequence ID" value="AFM26480.1"/>
    <property type="molecule type" value="Genomic_DNA"/>
</dbReference>
<reference evidence="3" key="1">
    <citation type="submission" date="2012-06" db="EMBL/GenBank/DDBJ databases">
        <title>Complete sequence of chromosome of Desulfomonile tiedjei DSM 6799.</title>
        <authorList>
            <person name="Lucas S."/>
            <person name="Copeland A."/>
            <person name="Lapidus A."/>
            <person name="Glavina del Rio T."/>
            <person name="Dalin E."/>
            <person name="Tice H."/>
            <person name="Bruce D."/>
            <person name="Goodwin L."/>
            <person name="Pitluck S."/>
            <person name="Peters L."/>
            <person name="Ovchinnikova G."/>
            <person name="Zeytun A."/>
            <person name="Lu M."/>
            <person name="Kyrpides N."/>
            <person name="Mavromatis K."/>
            <person name="Ivanova N."/>
            <person name="Brettin T."/>
            <person name="Detter J.C."/>
            <person name="Han C."/>
            <person name="Larimer F."/>
            <person name="Land M."/>
            <person name="Hauser L."/>
            <person name="Markowitz V."/>
            <person name="Cheng J.-F."/>
            <person name="Hugenholtz P."/>
            <person name="Woyke T."/>
            <person name="Wu D."/>
            <person name="Spring S."/>
            <person name="Schroeder M."/>
            <person name="Brambilla E."/>
            <person name="Klenk H.-P."/>
            <person name="Eisen J.A."/>
        </authorList>
    </citation>
    <scope>NUCLEOTIDE SEQUENCE [LARGE SCALE GENOMIC DNA]</scope>
    <source>
        <strain evidence="3">ATCC 49306 / DSM 6799 / DCB-1</strain>
    </source>
</reference>
<dbReference type="Proteomes" id="UP000006055">
    <property type="component" value="Chromosome"/>
</dbReference>
<dbReference type="OrthoDB" id="5443342at2"/>
<evidence type="ECO:0000313" key="2">
    <source>
        <dbReference type="EMBL" id="AFM26480.1"/>
    </source>
</evidence>